<evidence type="ECO:0000313" key="2">
    <source>
        <dbReference type="EMBL" id="KAK0388095.1"/>
    </source>
</evidence>
<comment type="caution">
    <text evidence="2">The sequence shown here is derived from an EMBL/GenBank/DDBJ whole genome shotgun (WGS) entry which is preliminary data.</text>
</comment>
<reference evidence="2" key="1">
    <citation type="submission" date="2022-10" db="EMBL/GenBank/DDBJ databases">
        <title>Determination and structural analysis of whole genome sequence of Sarocladium strictum F4-1.</title>
        <authorList>
            <person name="Hu L."/>
            <person name="Jiang Y."/>
        </authorList>
    </citation>
    <scope>NUCLEOTIDE SEQUENCE</scope>
    <source>
        <strain evidence="2">F4-1</strain>
    </source>
</reference>
<accession>A0AA39GIQ1</accession>
<dbReference type="AlphaFoldDB" id="A0AA39GIQ1"/>
<name>A0AA39GIQ1_SARSR</name>
<feature type="region of interest" description="Disordered" evidence="1">
    <location>
        <begin position="449"/>
        <end position="483"/>
    </location>
</feature>
<dbReference type="Proteomes" id="UP001175261">
    <property type="component" value="Unassembled WGS sequence"/>
</dbReference>
<feature type="compositionally biased region" description="Polar residues" evidence="1">
    <location>
        <begin position="471"/>
        <end position="483"/>
    </location>
</feature>
<gene>
    <name evidence="2" type="ORF">NLU13_4339</name>
</gene>
<feature type="region of interest" description="Disordered" evidence="1">
    <location>
        <begin position="71"/>
        <end position="95"/>
    </location>
</feature>
<protein>
    <submittedName>
        <fullName evidence="2">Uncharacterized protein</fullName>
    </submittedName>
</protein>
<sequence>MDEGAPVVNTPALVQGTTLHPTDLIARTNMRTFPPADDLTVNPITTSTPSHTSPPVAHLPDERLRAIPKRKRRMPLAQTPSEVSLEPPEARAETPVEKQQRLIAHCKPMLNRKFPNLCQHEWLHRDIAEICGKHNLSSAPSFASTTLGKTRFAKWADNENGRFQPSLAEMLAYFGCHEVLPHASHDRFRCVVAEQHIVEKINALLAEPTLDPASTTSLRWSELPFNVVNGIANMQLASTEPQTRPESASDNNVECFRQHGRLIGSVQVMKREAPGDEGLCHGLPIAKRLRTAEEEAEAFLSRFQEEARNAICDGLETLQESINEASAKGESEVVNTVSVALDSMAKEIPSKLDSSLDIFAHNLKQDIAFQIQQSVKSAVQEALDNRESAIEELLTGRLTKLEDAIREEIRNIPIQETQSPGYPVYCMPSVPMQMPQMAGIGPMGQQMIQGPALGGYIQPSPSPRNGRLNRDGQQGNYQSRRSS</sequence>
<proteinExistence type="predicted"/>
<evidence type="ECO:0000313" key="3">
    <source>
        <dbReference type="Proteomes" id="UP001175261"/>
    </source>
</evidence>
<organism evidence="2 3">
    <name type="scientific">Sarocladium strictum</name>
    <name type="common">Black bundle disease fungus</name>
    <name type="synonym">Acremonium strictum</name>
    <dbReference type="NCBI Taxonomy" id="5046"/>
    <lineage>
        <taxon>Eukaryota</taxon>
        <taxon>Fungi</taxon>
        <taxon>Dikarya</taxon>
        <taxon>Ascomycota</taxon>
        <taxon>Pezizomycotina</taxon>
        <taxon>Sordariomycetes</taxon>
        <taxon>Hypocreomycetidae</taxon>
        <taxon>Hypocreales</taxon>
        <taxon>Sarocladiaceae</taxon>
        <taxon>Sarocladium</taxon>
    </lineage>
</organism>
<dbReference type="EMBL" id="JAPDFR010000003">
    <property type="protein sequence ID" value="KAK0388095.1"/>
    <property type="molecule type" value="Genomic_DNA"/>
</dbReference>
<evidence type="ECO:0000256" key="1">
    <source>
        <dbReference type="SAM" id="MobiDB-lite"/>
    </source>
</evidence>
<keyword evidence="3" id="KW-1185">Reference proteome</keyword>